<dbReference type="KEGG" id="lmoi:VV02_13540"/>
<dbReference type="InterPro" id="IPR023753">
    <property type="entry name" value="FAD/NAD-binding_dom"/>
</dbReference>
<dbReference type="RefSeq" id="WP_052592190.1">
    <property type="nucleotide sequence ID" value="NZ_CP011112.1"/>
</dbReference>
<evidence type="ECO:0000259" key="4">
    <source>
        <dbReference type="Pfam" id="PF07992"/>
    </source>
</evidence>
<evidence type="ECO:0000256" key="3">
    <source>
        <dbReference type="ARBA" id="ARBA00048132"/>
    </source>
</evidence>
<dbReference type="PRINTS" id="PR00368">
    <property type="entry name" value="FADPNR"/>
</dbReference>
<dbReference type="InterPro" id="IPR036188">
    <property type="entry name" value="FAD/NAD-bd_sf"/>
</dbReference>
<dbReference type="EMBL" id="CP011112">
    <property type="protein sequence ID" value="AKU16651.1"/>
    <property type="molecule type" value="Genomic_DNA"/>
</dbReference>
<evidence type="ECO:0000256" key="2">
    <source>
        <dbReference type="ARBA" id="ARBA00023002"/>
    </source>
</evidence>
<sequence>MTNSAQYDVLVIGGGAAGLSAALTLGRMRRSALVVDAGEPRNAPAAHMQAFLSRDGLPPRELLEIGRREVKSYGVEIADDRVTEIAQVPGGFEARTASGRQVRARRVVLALGLRDVLPGILGLQARFGKDVVHCPYCHGWEVRDQRIGVLATGPMAAHQAQLFRQLSGDVTVLVNDIDIPADEKAGLLARGIVLRTGRVVEVTVADDRLTGVRLEGGEHVPFDALAVATRMEVPTDLAHQLGVDLTELPGIGRHVTVDEVGRSSVEGVWAVGNTADLKLQVINAAASGNLSGAMINMDLIQEEIAEALVQRADR</sequence>
<name>A0A0K1JIW8_9MICO</name>
<dbReference type="STRING" id="571913.VV02_13540"/>
<reference evidence="5 6" key="1">
    <citation type="submission" date="2015-03" db="EMBL/GenBank/DDBJ databases">
        <title>Luteipulveratus halotolerans sp. nov., a novel actinobacterium (Dermacoccaceae) from Sarawak, Malaysia.</title>
        <authorList>
            <person name="Juboi H."/>
            <person name="Basik A."/>
            <person name="Shamsul S.S."/>
            <person name="Arnold P."/>
            <person name="Schmitt E.K."/>
            <person name="Sanglier J.-J."/>
            <person name="Yeo T."/>
        </authorList>
    </citation>
    <scope>NUCLEOTIDE SEQUENCE [LARGE SCALE GENOMIC DNA]</scope>
    <source>
        <strain evidence="5 6">MN07-A0370</strain>
    </source>
</reference>
<keyword evidence="1" id="KW-0285">Flavoprotein</keyword>
<dbReference type="Gene3D" id="3.50.50.60">
    <property type="entry name" value="FAD/NAD(P)-binding domain"/>
    <property type="match status" value="2"/>
</dbReference>
<dbReference type="OrthoDB" id="9786503at2"/>
<proteinExistence type="predicted"/>
<organism evidence="5 6">
    <name type="scientific">Luteipulveratus mongoliensis</name>
    <dbReference type="NCBI Taxonomy" id="571913"/>
    <lineage>
        <taxon>Bacteria</taxon>
        <taxon>Bacillati</taxon>
        <taxon>Actinomycetota</taxon>
        <taxon>Actinomycetes</taxon>
        <taxon>Micrococcales</taxon>
        <taxon>Dermacoccaceae</taxon>
        <taxon>Luteipulveratus</taxon>
    </lineage>
</organism>
<evidence type="ECO:0000256" key="1">
    <source>
        <dbReference type="ARBA" id="ARBA00022630"/>
    </source>
</evidence>
<dbReference type="Proteomes" id="UP000066480">
    <property type="component" value="Chromosome"/>
</dbReference>
<dbReference type="SUPFAM" id="SSF51905">
    <property type="entry name" value="FAD/NAD(P)-binding domain"/>
    <property type="match status" value="1"/>
</dbReference>
<dbReference type="Pfam" id="PF07992">
    <property type="entry name" value="Pyr_redox_2"/>
    <property type="match status" value="1"/>
</dbReference>
<dbReference type="GO" id="GO:0004791">
    <property type="term" value="F:thioredoxin-disulfide reductase (NADPH) activity"/>
    <property type="evidence" value="ECO:0007669"/>
    <property type="project" value="UniProtKB-EC"/>
</dbReference>
<dbReference type="InterPro" id="IPR050097">
    <property type="entry name" value="Ferredoxin-NADP_redctase_2"/>
</dbReference>
<keyword evidence="6" id="KW-1185">Reference proteome</keyword>
<dbReference type="PANTHER" id="PTHR48105">
    <property type="entry name" value="THIOREDOXIN REDUCTASE 1-RELATED-RELATED"/>
    <property type="match status" value="1"/>
</dbReference>
<comment type="catalytic activity">
    <reaction evidence="3">
        <text>[thioredoxin]-dithiol + NADP(+) = [thioredoxin]-disulfide + NADPH + H(+)</text>
        <dbReference type="Rhea" id="RHEA:20345"/>
        <dbReference type="Rhea" id="RHEA-COMP:10698"/>
        <dbReference type="Rhea" id="RHEA-COMP:10700"/>
        <dbReference type="ChEBI" id="CHEBI:15378"/>
        <dbReference type="ChEBI" id="CHEBI:29950"/>
        <dbReference type="ChEBI" id="CHEBI:50058"/>
        <dbReference type="ChEBI" id="CHEBI:57783"/>
        <dbReference type="ChEBI" id="CHEBI:58349"/>
        <dbReference type="EC" id="1.8.1.9"/>
    </reaction>
</comment>
<protein>
    <recommendedName>
        <fullName evidence="4">FAD/NAD(P)-binding domain-containing protein</fullName>
    </recommendedName>
</protein>
<keyword evidence="2" id="KW-0560">Oxidoreductase</keyword>
<dbReference type="PATRIC" id="fig|571913.6.peg.2754"/>
<dbReference type="AlphaFoldDB" id="A0A0K1JIW8"/>
<accession>A0A0K1JIW8</accession>
<feature type="domain" description="FAD/NAD(P)-binding" evidence="4">
    <location>
        <begin position="7"/>
        <end position="285"/>
    </location>
</feature>
<evidence type="ECO:0000313" key="6">
    <source>
        <dbReference type="Proteomes" id="UP000066480"/>
    </source>
</evidence>
<dbReference type="PRINTS" id="PR00469">
    <property type="entry name" value="PNDRDTASEII"/>
</dbReference>
<evidence type="ECO:0000313" key="5">
    <source>
        <dbReference type="EMBL" id="AKU16651.1"/>
    </source>
</evidence>
<gene>
    <name evidence="5" type="ORF">VV02_13540</name>
</gene>